<proteinExistence type="predicted"/>
<organism evidence="2 3">
    <name type="scientific">Cryptotermes secundus</name>
    <dbReference type="NCBI Taxonomy" id="105785"/>
    <lineage>
        <taxon>Eukaryota</taxon>
        <taxon>Metazoa</taxon>
        <taxon>Ecdysozoa</taxon>
        <taxon>Arthropoda</taxon>
        <taxon>Hexapoda</taxon>
        <taxon>Insecta</taxon>
        <taxon>Pterygota</taxon>
        <taxon>Neoptera</taxon>
        <taxon>Polyneoptera</taxon>
        <taxon>Dictyoptera</taxon>
        <taxon>Blattodea</taxon>
        <taxon>Blattoidea</taxon>
        <taxon>Termitoidae</taxon>
        <taxon>Kalotermitidae</taxon>
        <taxon>Cryptotermitinae</taxon>
        <taxon>Cryptotermes</taxon>
    </lineage>
</organism>
<evidence type="ECO:0000313" key="3">
    <source>
        <dbReference type="Proteomes" id="UP000235965"/>
    </source>
</evidence>
<dbReference type="InParanoid" id="A0A2J7PC40"/>
<feature type="signal peptide" evidence="1">
    <location>
        <begin position="1"/>
        <end position="18"/>
    </location>
</feature>
<dbReference type="EMBL" id="NEVH01027067">
    <property type="protein sequence ID" value="PNF13904.1"/>
    <property type="molecule type" value="Genomic_DNA"/>
</dbReference>
<evidence type="ECO:0000256" key="1">
    <source>
        <dbReference type="SAM" id="SignalP"/>
    </source>
</evidence>
<dbReference type="AlphaFoldDB" id="A0A2J7PC40"/>
<dbReference type="OrthoDB" id="10342841at2759"/>
<comment type="caution">
    <text evidence="2">The sequence shown here is derived from an EMBL/GenBank/DDBJ whole genome shotgun (WGS) entry which is preliminary data.</text>
</comment>
<gene>
    <name evidence="2" type="ORF">B7P43_G09852</name>
</gene>
<evidence type="ECO:0008006" key="4">
    <source>
        <dbReference type="Google" id="ProtNLM"/>
    </source>
</evidence>
<sequence>MAVKFILVLTALSVASNAGSTQFGYAPDEPIGSLQDLTDHAKDQIQQLATNFKRMETKAEGDGNQLLQNLNIQSNDPEGLLALVTESRLAIDAIKPADIDVSSCEEGNNQKYQAMIREAGPGIQNCLQNASVALQPYYQALQQMLRVAQDRSKIALGNVTTCANQYKAVKTLSACLNVVGAQVFEGRDILMAAILGQMADFKDSSPKLIADFATCTNNVQDKAISESVSIIQASRECIRAKIKSAESVTSA</sequence>
<accession>A0A2J7PC40</accession>
<keyword evidence="1" id="KW-0732">Signal</keyword>
<evidence type="ECO:0000313" key="2">
    <source>
        <dbReference type="EMBL" id="PNF13904.1"/>
    </source>
</evidence>
<keyword evidence="3" id="KW-1185">Reference proteome</keyword>
<reference evidence="2 3" key="1">
    <citation type="submission" date="2017-12" db="EMBL/GenBank/DDBJ databases">
        <title>Hemimetabolous genomes reveal molecular basis of termite eusociality.</title>
        <authorList>
            <person name="Harrison M.C."/>
            <person name="Jongepier E."/>
            <person name="Robertson H.M."/>
            <person name="Arning N."/>
            <person name="Bitard-Feildel T."/>
            <person name="Chao H."/>
            <person name="Childers C.P."/>
            <person name="Dinh H."/>
            <person name="Doddapaneni H."/>
            <person name="Dugan S."/>
            <person name="Gowin J."/>
            <person name="Greiner C."/>
            <person name="Han Y."/>
            <person name="Hu H."/>
            <person name="Hughes D.S.T."/>
            <person name="Huylmans A.-K."/>
            <person name="Kemena C."/>
            <person name="Kremer L.P.M."/>
            <person name="Lee S.L."/>
            <person name="Lopez-Ezquerra A."/>
            <person name="Mallet L."/>
            <person name="Monroy-Kuhn J.M."/>
            <person name="Moser A."/>
            <person name="Murali S.C."/>
            <person name="Muzny D.M."/>
            <person name="Otani S."/>
            <person name="Piulachs M.-D."/>
            <person name="Poelchau M."/>
            <person name="Qu J."/>
            <person name="Schaub F."/>
            <person name="Wada-Katsumata A."/>
            <person name="Worley K.C."/>
            <person name="Xie Q."/>
            <person name="Ylla G."/>
            <person name="Poulsen M."/>
            <person name="Gibbs R.A."/>
            <person name="Schal C."/>
            <person name="Richards S."/>
            <person name="Belles X."/>
            <person name="Korb J."/>
            <person name="Bornberg-Bauer E."/>
        </authorList>
    </citation>
    <scope>NUCLEOTIDE SEQUENCE [LARGE SCALE GENOMIC DNA]</scope>
    <source>
        <tissue evidence="2">Whole body</tissue>
    </source>
</reference>
<name>A0A2J7PC40_9NEOP</name>
<feature type="chain" id="PRO_5014440931" description="Protein TsetseEP domain-containing protein" evidence="1">
    <location>
        <begin position="19"/>
        <end position="251"/>
    </location>
</feature>
<protein>
    <recommendedName>
        <fullName evidence="4">Protein TsetseEP domain-containing protein</fullName>
    </recommendedName>
</protein>
<dbReference type="Proteomes" id="UP000235965">
    <property type="component" value="Unassembled WGS sequence"/>
</dbReference>